<sequence>MAMTITGPMFAVLGAFFFAVHLVIIKKTTVNSEPLEAAIGVTTINALVFLPLIVFYLSEFTFPLEALLIFLASGISANFLGRICLYEGTKRIGASKTIPLTRGNVLVASFLGILLLNEVMTFGHLFGTLLLVGTFLDTE</sequence>
<evidence type="ECO:0000259" key="2">
    <source>
        <dbReference type="Pfam" id="PF00892"/>
    </source>
</evidence>
<reference evidence="3 4" key="1">
    <citation type="journal article" date="2016" name="Sci. Rep.">
        <title>Metabolic traits of an uncultured archaeal lineage -MSBL1- from brine pools of the Red Sea.</title>
        <authorList>
            <person name="Mwirichia R."/>
            <person name="Alam I."/>
            <person name="Rashid M."/>
            <person name="Vinu M."/>
            <person name="Ba-Alawi W."/>
            <person name="Anthony Kamau A."/>
            <person name="Kamanda Ngugi D."/>
            <person name="Goker M."/>
            <person name="Klenk H.P."/>
            <person name="Bajic V."/>
            <person name="Stingl U."/>
        </authorList>
    </citation>
    <scope>NUCLEOTIDE SEQUENCE [LARGE SCALE GENOMIC DNA]</scope>
    <source>
        <strain evidence="3">SCGC-AAA259D14</strain>
    </source>
</reference>
<keyword evidence="1" id="KW-1133">Transmembrane helix</keyword>
<keyword evidence="1" id="KW-0472">Membrane</keyword>
<keyword evidence="1" id="KW-0812">Transmembrane</keyword>
<feature type="transmembrane region" description="Helical" evidence="1">
    <location>
        <begin position="6"/>
        <end position="25"/>
    </location>
</feature>
<evidence type="ECO:0000313" key="4">
    <source>
        <dbReference type="Proteomes" id="UP000070589"/>
    </source>
</evidence>
<proteinExistence type="predicted"/>
<protein>
    <recommendedName>
        <fullName evidence="2">EamA domain-containing protein</fullName>
    </recommendedName>
</protein>
<dbReference type="GO" id="GO:0016020">
    <property type="term" value="C:membrane"/>
    <property type="evidence" value="ECO:0007669"/>
    <property type="project" value="InterPro"/>
</dbReference>
<dbReference type="InterPro" id="IPR000620">
    <property type="entry name" value="EamA_dom"/>
</dbReference>
<keyword evidence="4" id="KW-1185">Reference proteome</keyword>
<dbReference type="Pfam" id="PF00892">
    <property type="entry name" value="EamA"/>
    <property type="match status" value="1"/>
</dbReference>
<comment type="caution">
    <text evidence="3">The sequence shown here is derived from an EMBL/GenBank/DDBJ whole genome shotgun (WGS) entry which is preliminary data.</text>
</comment>
<name>A0A133U793_9EURY</name>
<gene>
    <name evidence="3" type="ORF">AKJ62_01760</name>
</gene>
<feature type="domain" description="EamA" evidence="2">
    <location>
        <begin position="7"/>
        <end position="133"/>
    </location>
</feature>
<accession>A0A133U793</accession>
<feature type="transmembrane region" description="Helical" evidence="1">
    <location>
        <begin position="37"/>
        <end position="58"/>
    </location>
</feature>
<feature type="transmembrane region" description="Helical" evidence="1">
    <location>
        <begin position="64"/>
        <end position="85"/>
    </location>
</feature>
<dbReference type="Proteomes" id="UP000070589">
    <property type="component" value="Unassembled WGS sequence"/>
</dbReference>
<evidence type="ECO:0000256" key="1">
    <source>
        <dbReference type="SAM" id="Phobius"/>
    </source>
</evidence>
<evidence type="ECO:0000313" key="3">
    <source>
        <dbReference type="EMBL" id="KXA90060.1"/>
    </source>
</evidence>
<dbReference type="EMBL" id="LHXL01000014">
    <property type="protein sequence ID" value="KXA90060.1"/>
    <property type="molecule type" value="Genomic_DNA"/>
</dbReference>
<dbReference type="InterPro" id="IPR037185">
    <property type="entry name" value="EmrE-like"/>
</dbReference>
<dbReference type="AlphaFoldDB" id="A0A133U793"/>
<organism evidence="3 4">
    <name type="scientific">candidate division MSBL1 archaeon SCGC-AAA259D14</name>
    <dbReference type="NCBI Taxonomy" id="1698261"/>
    <lineage>
        <taxon>Archaea</taxon>
        <taxon>Methanobacteriati</taxon>
        <taxon>Methanobacteriota</taxon>
        <taxon>candidate division MSBL1</taxon>
    </lineage>
</organism>
<dbReference type="SUPFAM" id="SSF103481">
    <property type="entry name" value="Multidrug resistance efflux transporter EmrE"/>
    <property type="match status" value="1"/>
</dbReference>
<feature type="transmembrane region" description="Helical" evidence="1">
    <location>
        <begin position="105"/>
        <end position="136"/>
    </location>
</feature>